<keyword evidence="2" id="KW-0479">Metal-binding</keyword>
<evidence type="ECO:0000256" key="2">
    <source>
        <dbReference type="ARBA" id="ARBA00022723"/>
    </source>
</evidence>
<dbReference type="GeneTree" id="ENSGT00940000162847"/>
<dbReference type="PROSITE" id="PS50222">
    <property type="entry name" value="EF_HAND_2"/>
    <property type="match status" value="3"/>
</dbReference>
<dbReference type="Proteomes" id="UP000694620">
    <property type="component" value="Chromosome 4"/>
</dbReference>
<evidence type="ECO:0000256" key="4">
    <source>
        <dbReference type="ARBA" id="ARBA00022837"/>
    </source>
</evidence>
<feature type="domain" description="EF-hand" evidence="6">
    <location>
        <begin position="50"/>
        <end position="85"/>
    </location>
</feature>
<proteinExistence type="predicted"/>
<dbReference type="PANTHER" id="PTHR23055:SF80">
    <property type="entry name" value="GUANYLYL CYCLASE-ACTIVATING PROTEIN 3"/>
    <property type="match status" value="1"/>
</dbReference>
<dbReference type="InterPro" id="IPR018247">
    <property type="entry name" value="EF_Hand_1_Ca_BS"/>
</dbReference>
<evidence type="ECO:0000313" key="7">
    <source>
        <dbReference type="Ensembl" id="ENSECRP00000005382.1"/>
    </source>
</evidence>
<dbReference type="PANTHER" id="PTHR23055">
    <property type="entry name" value="CALCIUM BINDING PROTEINS"/>
    <property type="match status" value="1"/>
</dbReference>
<evidence type="ECO:0000313" key="8">
    <source>
        <dbReference type="Proteomes" id="UP000694620"/>
    </source>
</evidence>
<name>A0A8C4X531_ERPCA</name>
<dbReference type="PRINTS" id="PR00450">
    <property type="entry name" value="RECOVERIN"/>
</dbReference>
<dbReference type="GO" id="GO:0008048">
    <property type="term" value="F:calcium sensitive guanylate cyclase activator activity"/>
    <property type="evidence" value="ECO:0007669"/>
    <property type="project" value="TreeGrafter"/>
</dbReference>
<dbReference type="InterPro" id="IPR002048">
    <property type="entry name" value="EF_hand_dom"/>
</dbReference>
<dbReference type="GO" id="GO:0005509">
    <property type="term" value="F:calcium ion binding"/>
    <property type="evidence" value="ECO:0007669"/>
    <property type="project" value="InterPro"/>
</dbReference>
<dbReference type="GO" id="GO:0001750">
    <property type="term" value="C:photoreceptor outer segment"/>
    <property type="evidence" value="ECO:0007669"/>
    <property type="project" value="UniProtKB-ARBA"/>
</dbReference>
<organism evidence="7 8">
    <name type="scientific">Erpetoichthys calabaricus</name>
    <name type="common">Rope fish</name>
    <name type="synonym">Calamoichthys calabaricus</name>
    <dbReference type="NCBI Taxonomy" id="27687"/>
    <lineage>
        <taxon>Eukaryota</taxon>
        <taxon>Metazoa</taxon>
        <taxon>Chordata</taxon>
        <taxon>Craniata</taxon>
        <taxon>Vertebrata</taxon>
        <taxon>Euteleostomi</taxon>
        <taxon>Actinopterygii</taxon>
        <taxon>Polypteriformes</taxon>
        <taxon>Polypteridae</taxon>
        <taxon>Erpetoichthys</taxon>
    </lineage>
</organism>
<dbReference type="Pfam" id="PF13499">
    <property type="entry name" value="EF-hand_7"/>
    <property type="match status" value="1"/>
</dbReference>
<dbReference type="SMART" id="SM00054">
    <property type="entry name" value="EFh"/>
    <property type="match status" value="3"/>
</dbReference>
<keyword evidence="5" id="KW-0449">Lipoprotein</keyword>
<evidence type="ECO:0000256" key="3">
    <source>
        <dbReference type="ARBA" id="ARBA00022737"/>
    </source>
</evidence>
<keyword evidence="4" id="KW-0106">Calcium</keyword>
<evidence type="ECO:0000256" key="1">
    <source>
        <dbReference type="ARBA" id="ARBA00022707"/>
    </source>
</evidence>
<dbReference type="SUPFAM" id="SSF47473">
    <property type="entry name" value="EF-hand"/>
    <property type="match status" value="1"/>
</dbReference>
<dbReference type="PROSITE" id="PS00018">
    <property type="entry name" value="EF_HAND_1"/>
    <property type="match status" value="3"/>
</dbReference>
<dbReference type="InterPro" id="IPR028846">
    <property type="entry name" value="Recoverin"/>
</dbReference>
<protein>
    <submittedName>
        <fullName evidence="7">Guanylate cyclase activator 1C</fullName>
    </submittedName>
</protein>
<feature type="domain" description="EF-hand" evidence="6">
    <location>
        <begin position="128"/>
        <end position="163"/>
    </location>
</feature>
<dbReference type="InterPro" id="IPR011992">
    <property type="entry name" value="EF-hand-dom_pair"/>
</dbReference>
<reference evidence="7" key="2">
    <citation type="submission" date="2025-08" db="UniProtKB">
        <authorList>
            <consortium name="Ensembl"/>
        </authorList>
    </citation>
    <scope>IDENTIFICATION</scope>
</reference>
<dbReference type="CDD" id="cd00051">
    <property type="entry name" value="EFh"/>
    <property type="match status" value="2"/>
</dbReference>
<evidence type="ECO:0000256" key="5">
    <source>
        <dbReference type="ARBA" id="ARBA00023288"/>
    </source>
</evidence>
<dbReference type="Gene3D" id="1.10.238.10">
    <property type="entry name" value="EF-hand"/>
    <property type="match status" value="2"/>
</dbReference>
<dbReference type="Ensembl" id="ENSECRT00000005477.1">
    <property type="protein sequence ID" value="ENSECRP00000005382.1"/>
    <property type="gene ID" value="ENSECRG00000003591.1"/>
</dbReference>
<evidence type="ECO:0000259" key="6">
    <source>
        <dbReference type="PROSITE" id="PS50222"/>
    </source>
</evidence>
<keyword evidence="3" id="KW-0677">Repeat</keyword>
<accession>A0A8C4X531</accession>
<keyword evidence="1" id="KW-0519">Myristate</keyword>
<sequence length="201" mass="22999">QGHISESSVMDIDSVDIHHWYNKFMRESPSGLLTLYELKAILGLQGMNDEANGYIEQVFATFDMNQDGFIDFVEYVAALSLILKGKIDQKLKWYFKLYDVDGNGKIDRDELLSIFKAIQAINRQTDMSPEEITNLVFEKIDVNGDGELTLEEFIDGTQQSDEIMDIVTKSLDLSNVLKNADMDSRTHWTGDNLKHCYERKA</sequence>
<keyword evidence="8" id="KW-1185">Reference proteome</keyword>
<dbReference type="Pfam" id="PF13202">
    <property type="entry name" value="EF-hand_5"/>
    <property type="match status" value="1"/>
</dbReference>
<dbReference type="FunFam" id="1.10.238.10:FF:000052">
    <property type="entry name" value="Guanylate cyclase activator 1A"/>
    <property type="match status" value="1"/>
</dbReference>
<dbReference type="AlphaFoldDB" id="A0A8C4X531"/>
<reference evidence="7" key="3">
    <citation type="submission" date="2025-09" db="UniProtKB">
        <authorList>
            <consortium name="Ensembl"/>
        </authorList>
    </citation>
    <scope>IDENTIFICATION</scope>
</reference>
<gene>
    <name evidence="7" type="primary">GUCA1C</name>
</gene>
<feature type="domain" description="EF-hand" evidence="6">
    <location>
        <begin position="86"/>
        <end position="121"/>
    </location>
</feature>
<reference evidence="7" key="1">
    <citation type="submission" date="2021-06" db="EMBL/GenBank/DDBJ databases">
        <authorList>
            <consortium name="Wellcome Sanger Institute Data Sharing"/>
        </authorList>
    </citation>
    <scope>NUCLEOTIDE SEQUENCE [LARGE SCALE GENOMIC DNA]</scope>
</reference>